<dbReference type="CDD" id="cd14489">
    <property type="entry name" value="CBM_SBP_bac_1_like"/>
    <property type="match status" value="1"/>
</dbReference>
<dbReference type="Gene3D" id="2.60.120.260">
    <property type="entry name" value="Galactose-binding domain-like"/>
    <property type="match status" value="2"/>
</dbReference>
<dbReference type="Gene3D" id="3.40.190.10">
    <property type="entry name" value="Periplasmic binding protein-like II"/>
    <property type="match status" value="1"/>
</dbReference>
<reference evidence="3" key="1">
    <citation type="journal article" date="2019" name="Int. J. Syst. Evol. Microbiol.">
        <title>The Global Catalogue of Microorganisms (GCM) 10K type strain sequencing project: providing services to taxonomists for standard genome sequencing and annotation.</title>
        <authorList>
            <consortium name="The Broad Institute Genomics Platform"/>
            <consortium name="The Broad Institute Genome Sequencing Center for Infectious Disease"/>
            <person name="Wu L."/>
            <person name="Ma J."/>
        </authorList>
    </citation>
    <scope>NUCLEOTIDE SEQUENCE [LARGE SCALE GENOMIC DNA]</scope>
    <source>
        <strain evidence="3">CCUG 59129</strain>
    </source>
</reference>
<dbReference type="EMBL" id="JBHTJZ010000022">
    <property type="protein sequence ID" value="MFD0960557.1"/>
    <property type="molecule type" value="Genomic_DNA"/>
</dbReference>
<gene>
    <name evidence="2" type="ORF">ACFQ2I_14290</name>
</gene>
<evidence type="ECO:0000313" key="2">
    <source>
        <dbReference type="EMBL" id="MFD0960557.1"/>
    </source>
</evidence>
<sequence length="979" mass="110962">MGSGKKTFKGMKIILLAAMCSASLLTQSPHTRGESDKEVYASAAREAEAGSLGNYVKGGYDHYLRQYKGMPRPNREIMLQGEDFSGSEAMQPRIVPYMDGASGGVVETGETGSMTWTVEVKEEGLYGIAIRYFPVAGKGADIDRELLINGKTPFMESRNLTFRRVWASDGEMQRDDRGNDMHLSQKETPIWQETFLQSSDGRHNTPYLFYFREGTNVISLVSAREGLLIDYIVLKQWEEAEEYSSVAASYEGNGYKDALDVFIKVQGEDAELKSSQVIYPMMDRSSPATEPYHMSQIRLNTIGGYNWSEAGQWLTWEIEVPEDGLYHIGIKYLQSFQRGMISYRRLYIDGKLPFREMDSLAFPFSSNWSMNRLGDEDGAYKFYLSKGRHEIKLEVTLGDMALLLRTVESSVLELNRLYRRIIMVTGTVPDEYRDYQLDEKIPELVNVLEEQASVLDSVIQQVELIAGGDSDRTATLKRLLYQLRDMAEHPDTIARRLETFKSNTSSLGDWIYSINYMPLSVDYLVVASPDRSMPEARATLWERMKHSAGAFFLSFVTDFNQLSAAKEGDKKITLWMTQGLDQAKIVKRLIDESFTPNTGISVDIQVVNEPVLLQAMLAGRGPDVSFALPDDKPVNYALRGGVEDLSRFPEFQEVKSRFHESAIVPYAFNGGTYGLPVRQSFPVLFYRKDILEELNLQVPDTWDDVFQMIPELQKQNLLFGFPIQILIKLGSNVQDNATLPVNPAFGMMLFQNDGELYRDDGMRSALDTEIAIKTFMEWTELYTTYKLPLATDFTNRFRSGEMPIGIDDYERFNIITIAAPELKGLWDFVPVPGTRQSDGTIRRDVPSSGAAAVMLSDSKQKEASWAFLDWWTSAEVQAKFSLELEGLFGPAGRNAAATIEAVARIPWQVKDYNTLMEQWEWARGIPEVAGGYFTGRHLDNAFRSVVISNEDPREAIDLYTRYINDEIMKKRKEFGLPIE</sequence>
<dbReference type="PANTHER" id="PTHR43649">
    <property type="entry name" value="ARABINOSE-BINDING PROTEIN-RELATED"/>
    <property type="match status" value="1"/>
</dbReference>
<keyword evidence="3" id="KW-1185">Reference proteome</keyword>
<dbReference type="RefSeq" id="WP_377565111.1">
    <property type="nucleotide sequence ID" value="NZ_JBHTJZ010000022.1"/>
</dbReference>
<accession>A0ABW3HSQ1</accession>
<feature type="chain" id="PRO_5046754218" evidence="1">
    <location>
        <begin position="23"/>
        <end position="979"/>
    </location>
</feature>
<dbReference type="InterPro" id="IPR050490">
    <property type="entry name" value="Bact_solute-bd_prot1"/>
</dbReference>
<evidence type="ECO:0000256" key="1">
    <source>
        <dbReference type="SAM" id="SignalP"/>
    </source>
</evidence>
<feature type="signal peptide" evidence="1">
    <location>
        <begin position="1"/>
        <end position="22"/>
    </location>
</feature>
<organism evidence="2 3">
    <name type="scientific">Paenibacillus chungangensis</name>
    <dbReference type="NCBI Taxonomy" id="696535"/>
    <lineage>
        <taxon>Bacteria</taxon>
        <taxon>Bacillati</taxon>
        <taxon>Bacillota</taxon>
        <taxon>Bacilli</taxon>
        <taxon>Bacillales</taxon>
        <taxon>Paenibacillaceae</taxon>
        <taxon>Paenibacillus</taxon>
    </lineage>
</organism>
<comment type="caution">
    <text evidence="2">The sequence shown here is derived from an EMBL/GenBank/DDBJ whole genome shotgun (WGS) entry which is preliminary data.</text>
</comment>
<proteinExistence type="predicted"/>
<dbReference type="PANTHER" id="PTHR43649:SF27">
    <property type="entry name" value="EXTRACELLULAR SOLUTE-BINDING PROTEIN FAMILY 1"/>
    <property type="match status" value="1"/>
</dbReference>
<dbReference type="SUPFAM" id="SSF53850">
    <property type="entry name" value="Periplasmic binding protein-like II"/>
    <property type="match status" value="1"/>
</dbReference>
<dbReference type="Proteomes" id="UP001596989">
    <property type="component" value="Unassembled WGS sequence"/>
</dbReference>
<dbReference type="Pfam" id="PF01547">
    <property type="entry name" value="SBP_bac_1"/>
    <property type="match status" value="1"/>
</dbReference>
<protein>
    <submittedName>
        <fullName evidence="2">Extracellular solute-binding protein</fullName>
    </submittedName>
</protein>
<keyword evidence="1" id="KW-0732">Signal</keyword>
<evidence type="ECO:0000313" key="3">
    <source>
        <dbReference type="Proteomes" id="UP001596989"/>
    </source>
</evidence>
<name>A0ABW3HSQ1_9BACL</name>
<dbReference type="InterPro" id="IPR006059">
    <property type="entry name" value="SBP"/>
</dbReference>